<protein>
    <submittedName>
        <fullName evidence="3">DinB family protein</fullName>
    </submittedName>
</protein>
<evidence type="ECO:0000313" key="3">
    <source>
        <dbReference type="EMBL" id="MDZ5473738.1"/>
    </source>
</evidence>
<dbReference type="EMBL" id="JAXOFX010000016">
    <property type="protein sequence ID" value="MDZ5473738.1"/>
    <property type="molecule type" value="Genomic_DNA"/>
</dbReference>
<sequence>MSRTEKYLNYFLSHRNVTLQLVSKIEKENYEYKPTPTSMTTEKLVSHMLTSFYRFALVVKKGDLSAFSNNFETEAENLSDLANQITTKTVETLQSLTEEELNQTIDLTNILGMKLTGSQVLQVAMDHEIHHKGALFIYVRELGHTDLPMFVSKG</sequence>
<keyword evidence="2" id="KW-0479">Metal-binding</keyword>
<evidence type="ECO:0000256" key="2">
    <source>
        <dbReference type="ARBA" id="ARBA00022723"/>
    </source>
</evidence>
<dbReference type="InterPro" id="IPR007837">
    <property type="entry name" value="DinB"/>
</dbReference>
<proteinExistence type="inferred from homology"/>
<dbReference type="RefSeq" id="WP_322448121.1">
    <property type="nucleotide sequence ID" value="NZ_JAXOFX010000016.1"/>
</dbReference>
<comment type="caution">
    <text evidence="3">The sequence shown here is derived from an EMBL/GenBank/DDBJ whole genome shotgun (WGS) entry which is preliminary data.</text>
</comment>
<gene>
    <name evidence="3" type="ORF">SM124_18635</name>
</gene>
<dbReference type="InterPro" id="IPR034660">
    <property type="entry name" value="DinB/YfiT-like"/>
</dbReference>
<evidence type="ECO:0000313" key="4">
    <source>
        <dbReference type="Proteomes" id="UP001290455"/>
    </source>
</evidence>
<comment type="similarity">
    <text evidence="1">Belongs to the DinB family.</text>
</comment>
<dbReference type="Pfam" id="PF05163">
    <property type="entry name" value="DinB"/>
    <property type="match status" value="1"/>
</dbReference>
<dbReference type="SUPFAM" id="SSF109854">
    <property type="entry name" value="DinB/YfiT-like putative metalloenzymes"/>
    <property type="match status" value="1"/>
</dbReference>
<keyword evidence="4" id="KW-1185">Reference proteome</keyword>
<reference evidence="3 4" key="1">
    <citation type="submission" date="2023-11" db="EMBL/GenBank/DDBJ databases">
        <title>Bacillus jintuensis, isolated from a mudflat on the Beibu Gulf coast.</title>
        <authorList>
            <person name="Li M."/>
        </authorList>
    </citation>
    <scope>NUCLEOTIDE SEQUENCE [LARGE SCALE GENOMIC DNA]</scope>
    <source>
        <strain evidence="3 4">31A1R</strain>
    </source>
</reference>
<accession>A0ABU5J2V3</accession>
<name>A0ABU5J2V3_9BACI</name>
<dbReference type="Proteomes" id="UP001290455">
    <property type="component" value="Unassembled WGS sequence"/>
</dbReference>
<evidence type="ECO:0000256" key="1">
    <source>
        <dbReference type="ARBA" id="ARBA00008635"/>
    </source>
</evidence>
<organism evidence="3 4">
    <name type="scientific">Robertmurraya mangrovi</name>
    <dbReference type="NCBI Taxonomy" id="3098077"/>
    <lineage>
        <taxon>Bacteria</taxon>
        <taxon>Bacillati</taxon>
        <taxon>Bacillota</taxon>
        <taxon>Bacilli</taxon>
        <taxon>Bacillales</taxon>
        <taxon>Bacillaceae</taxon>
        <taxon>Robertmurraya</taxon>
    </lineage>
</organism>
<dbReference type="Gene3D" id="1.20.120.450">
    <property type="entry name" value="dinb family like domain"/>
    <property type="match status" value="1"/>
</dbReference>